<accession>A0A2W5ERC5</accession>
<evidence type="ECO:0000313" key="3">
    <source>
        <dbReference type="Proteomes" id="UP000249645"/>
    </source>
</evidence>
<evidence type="ECO:0000259" key="1">
    <source>
        <dbReference type="Pfam" id="PF13472"/>
    </source>
</evidence>
<dbReference type="InterPro" id="IPR036514">
    <property type="entry name" value="SGNH_hydro_sf"/>
</dbReference>
<dbReference type="SUPFAM" id="SSF52266">
    <property type="entry name" value="SGNH hydrolase"/>
    <property type="match status" value="1"/>
</dbReference>
<dbReference type="Gene3D" id="3.40.50.1110">
    <property type="entry name" value="SGNH hydrolase"/>
    <property type="match status" value="1"/>
</dbReference>
<comment type="caution">
    <text evidence="2">The sequence shown here is derived from an EMBL/GenBank/DDBJ whole genome shotgun (WGS) entry which is preliminary data.</text>
</comment>
<proteinExistence type="predicted"/>
<dbReference type="AlphaFoldDB" id="A0A2W5ERC5"/>
<sequence length="836" mass="90874">MAFTRNKAKAQYKDGQQPNGNTFSELFDSLVFANEAGDVAKIFDSANDGSVLSADAKVLVQNADGTPVAMKMGLLIDFAGSGKIGVLDDVNFDPGQPSKSVNYEINPSNVARTFTHFLTNTLDGSGNKMPMQVDANTNGSAFYIASGDYWQFIPDVLPDNVLTEDVVGVKVASQSQLDQLYSVTGLKNIYDAASLPFAALNSEVTIGTDNSLTCNLTRTSDNADGIFGFRGGAFTPTKSRYAILFQATDLNVTKSTGLQMFIQLVVDEQDGESVLFTFPYSSFGNKNALGVIVDLPSTMVDKSLNVYVAFNSYLNSDVDGNVNVRIENFVFDELGNIGDTSYGYTLSQLLEAYSSVGYFFPDYQFKTPLIIRKSDVVNSFTTASTELPASSAQTNQLNNRLAINEAAISEDFDVLTLQSVFDSKNIDWTGLDSPIVKGEDGSLSINYTRSNAGDTGQKWAVMLSAITGAKKRYIFSFEPTNLGGTNADMNLRLTFVKDGAGTSDANYFIEYKIQYSQFNTVGAVPIIIDLPSGCVGQDITIFIAFDSVENNGRTGVINVKMSNIMLVELGNADGQFYNVTTTQFQNFYEKTGYFFGVKTVPLKKAGVSVPAPYAGKKLVFLGDSITAAGNIQPLLVKYTGLEWSQEENVNGLNGYSPMGVGGATIVPKDTNSIHYRAFDVQHYNPDVIIVFGGQNDVGVRGWDINDAPYTDRVVNASVSFISAYKGIIQTLMQTCPNAKIVLVTIMHMYGKVPSASYPTYQDLINAENYGRLPTAEATLAIGDFFSLPVVNLWFDSGVNWYNAVYYYGDVIAGLDFQVHPTLPGAQRIVETILKKL</sequence>
<dbReference type="Pfam" id="PF13472">
    <property type="entry name" value="Lipase_GDSL_2"/>
    <property type="match status" value="1"/>
</dbReference>
<reference evidence="2 3" key="1">
    <citation type="submission" date="2017-11" db="EMBL/GenBank/DDBJ databases">
        <title>Infants hospitalized years apart are colonized by the same room-sourced microbial strains.</title>
        <authorList>
            <person name="Brooks B."/>
            <person name="Olm M.R."/>
            <person name="Firek B.A."/>
            <person name="Baker R."/>
            <person name="Thomas B.C."/>
            <person name="Morowitz M.J."/>
            <person name="Banfield J.F."/>
        </authorList>
    </citation>
    <scope>NUCLEOTIDE SEQUENCE [LARGE SCALE GENOMIC DNA]</scope>
    <source>
        <strain evidence="2">S2_009_000_R2_76</strain>
    </source>
</reference>
<name>A0A2W5ERC5_9SPHI</name>
<organism evidence="2 3">
    <name type="scientific">Pseudopedobacter saltans</name>
    <dbReference type="NCBI Taxonomy" id="151895"/>
    <lineage>
        <taxon>Bacteria</taxon>
        <taxon>Pseudomonadati</taxon>
        <taxon>Bacteroidota</taxon>
        <taxon>Sphingobacteriia</taxon>
        <taxon>Sphingobacteriales</taxon>
        <taxon>Sphingobacteriaceae</taxon>
        <taxon>Pseudopedobacter</taxon>
    </lineage>
</organism>
<dbReference type="PROSITE" id="PS01098">
    <property type="entry name" value="LIPASE_GDSL_SER"/>
    <property type="match status" value="1"/>
</dbReference>
<feature type="domain" description="SGNH hydrolase-type esterase" evidence="1">
    <location>
        <begin position="620"/>
        <end position="826"/>
    </location>
</feature>
<dbReference type="GO" id="GO:0006629">
    <property type="term" value="P:lipid metabolic process"/>
    <property type="evidence" value="ECO:0007669"/>
    <property type="project" value="InterPro"/>
</dbReference>
<dbReference type="InterPro" id="IPR008265">
    <property type="entry name" value="Lipase_GDSL_AS"/>
</dbReference>
<protein>
    <recommendedName>
        <fullName evidence="1">SGNH hydrolase-type esterase domain-containing protein</fullName>
    </recommendedName>
</protein>
<dbReference type="EMBL" id="QFOI01000288">
    <property type="protein sequence ID" value="PZP45043.1"/>
    <property type="molecule type" value="Genomic_DNA"/>
</dbReference>
<dbReference type="InterPro" id="IPR013830">
    <property type="entry name" value="SGNH_hydro"/>
</dbReference>
<dbReference type="GO" id="GO:0016298">
    <property type="term" value="F:lipase activity"/>
    <property type="evidence" value="ECO:0007669"/>
    <property type="project" value="InterPro"/>
</dbReference>
<dbReference type="Proteomes" id="UP000249645">
    <property type="component" value="Unassembled WGS sequence"/>
</dbReference>
<evidence type="ECO:0000313" key="2">
    <source>
        <dbReference type="EMBL" id="PZP45043.1"/>
    </source>
</evidence>
<gene>
    <name evidence="2" type="ORF">DI598_13860</name>
</gene>